<dbReference type="InterPro" id="IPR000182">
    <property type="entry name" value="GNAT_dom"/>
</dbReference>
<reference evidence="2 3" key="1">
    <citation type="submission" date="2016-10" db="EMBL/GenBank/DDBJ databases">
        <authorList>
            <person name="de Groot N.N."/>
        </authorList>
    </citation>
    <scope>NUCLEOTIDE SEQUENCE [LARGE SCALE GENOMIC DNA]</scope>
    <source>
        <strain evidence="2 3">DSM 12271</strain>
    </source>
</reference>
<gene>
    <name evidence="2" type="ORF">SAMN04488528_1008143</name>
</gene>
<dbReference type="OrthoDB" id="2773476at2"/>
<feature type="domain" description="N-acetyltransferase" evidence="1">
    <location>
        <begin position="119"/>
        <end position="273"/>
    </location>
</feature>
<evidence type="ECO:0000313" key="3">
    <source>
        <dbReference type="Proteomes" id="UP000198619"/>
    </source>
</evidence>
<sequence length="273" mass="32215">MYIEFKNIKSVMKFLKEHTYGHVSKDIWDCNLWFYGKVENLNNKIFYTDKIKNIKLYKFEDVSGVLQGVAVVSYNRFCVNVYLDVLNTIDLNEFFHSLLNESENKPIWVNCCRDYVANTVIKEFNGKVNETLSMQYYFKEDFKEDKFYNARELTIADKDYFDYNWHHMKASMEQGIRFFAIIENNKIISLAGLAPFSTTRAEIVCVKTKEQYRNKGFSKALCNYVINEGFQEYSVLTWTTHCNNNKSISLSNALNFKHLINTYQIIINRSKSV</sequence>
<dbReference type="Pfam" id="PF12746">
    <property type="entry name" value="GNAT_acetyltran"/>
    <property type="match status" value="1"/>
</dbReference>
<dbReference type="AlphaFoldDB" id="A0A1I0XK96"/>
<proteinExistence type="predicted"/>
<dbReference type="Gene3D" id="3.40.630.30">
    <property type="match status" value="1"/>
</dbReference>
<evidence type="ECO:0000259" key="1">
    <source>
        <dbReference type="PROSITE" id="PS51186"/>
    </source>
</evidence>
<protein>
    <submittedName>
        <fullName evidence="2">Acetyltransferase (GNAT) family protein</fullName>
    </submittedName>
</protein>
<keyword evidence="3" id="KW-1185">Reference proteome</keyword>
<dbReference type="CDD" id="cd04301">
    <property type="entry name" value="NAT_SF"/>
    <property type="match status" value="1"/>
</dbReference>
<dbReference type="Proteomes" id="UP000198619">
    <property type="component" value="Unassembled WGS sequence"/>
</dbReference>
<keyword evidence="2" id="KW-0808">Transferase</keyword>
<dbReference type="SUPFAM" id="SSF55729">
    <property type="entry name" value="Acyl-CoA N-acyltransferases (Nat)"/>
    <property type="match status" value="1"/>
</dbReference>
<accession>A0A1I0XK96</accession>
<dbReference type="EMBL" id="FOKI01000008">
    <property type="protein sequence ID" value="SFB00638.1"/>
    <property type="molecule type" value="Genomic_DNA"/>
</dbReference>
<dbReference type="PROSITE" id="PS51186">
    <property type="entry name" value="GNAT"/>
    <property type="match status" value="1"/>
</dbReference>
<name>A0A1I0XK96_9CLOT</name>
<dbReference type="GO" id="GO:0016747">
    <property type="term" value="F:acyltransferase activity, transferring groups other than amino-acyl groups"/>
    <property type="evidence" value="ECO:0007669"/>
    <property type="project" value="InterPro"/>
</dbReference>
<dbReference type="InterPro" id="IPR016181">
    <property type="entry name" value="Acyl_CoA_acyltransferase"/>
</dbReference>
<dbReference type="InterPro" id="IPR027365">
    <property type="entry name" value="GNAT_acetyltra_YdfB-like"/>
</dbReference>
<organism evidence="2 3">
    <name type="scientific">Clostridium frigidicarnis</name>
    <dbReference type="NCBI Taxonomy" id="84698"/>
    <lineage>
        <taxon>Bacteria</taxon>
        <taxon>Bacillati</taxon>
        <taxon>Bacillota</taxon>
        <taxon>Clostridia</taxon>
        <taxon>Eubacteriales</taxon>
        <taxon>Clostridiaceae</taxon>
        <taxon>Clostridium</taxon>
    </lineage>
</organism>
<evidence type="ECO:0000313" key="2">
    <source>
        <dbReference type="EMBL" id="SFB00638.1"/>
    </source>
</evidence>